<comment type="caution">
    <text evidence="1">The sequence shown here is derived from an EMBL/GenBank/DDBJ whole genome shotgun (WGS) entry which is preliminary data.</text>
</comment>
<accession>A0AAW2NIP5</accession>
<evidence type="ECO:0000313" key="1">
    <source>
        <dbReference type="EMBL" id="KAL0342699.1"/>
    </source>
</evidence>
<proteinExistence type="predicted"/>
<reference evidence="1" key="1">
    <citation type="submission" date="2020-06" db="EMBL/GenBank/DDBJ databases">
        <authorList>
            <person name="Li T."/>
            <person name="Hu X."/>
            <person name="Zhang T."/>
            <person name="Song X."/>
            <person name="Zhang H."/>
            <person name="Dai N."/>
            <person name="Sheng W."/>
            <person name="Hou X."/>
            <person name="Wei L."/>
        </authorList>
    </citation>
    <scope>NUCLEOTIDE SEQUENCE</scope>
    <source>
        <strain evidence="1">KEN8</strain>
        <tissue evidence="1">Leaf</tissue>
    </source>
</reference>
<gene>
    <name evidence="1" type="ORF">Scaly_1932500</name>
</gene>
<sequence length="96" mass="11042">MSEDRVWRMVFEMATDSMTGPNRFNAAFYQKCWEIIKIDIVEAVRDFLSRTSLLLTFMASPLAFIPKVKNPSPWSDFRPINLCNATSMSGAYSELH</sequence>
<organism evidence="1">
    <name type="scientific">Sesamum calycinum</name>
    <dbReference type="NCBI Taxonomy" id="2727403"/>
    <lineage>
        <taxon>Eukaryota</taxon>
        <taxon>Viridiplantae</taxon>
        <taxon>Streptophyta</taxon>
        <taxon>Embryophyta</taxon>
        <taxon>Tracheophyta</taxon>
        <taxon>Spermatophyta</taxon>
        <taxon>Magnoliopsida</taxon>
        <taxon>eudicotyledons</taxon>
        <taxon>Gunneridae</taxon>
        <taxon>Pentapetalae</taxon>
        <taxon>asterids</taxon>
        <taxon>lamiids</taxon>
        <taxon>Lamiales</taxon>
        <taxon>Pedaliaceae</taxon>
        <taxon>Sesamum</taxon>
    </lineage>
</organism>
<protein>
    <submittedName>
        <fullName evidence="1">Uncharacterized protein</fullName>
    </submittedName>
</protein>
<dbReference type="AlphaFoldDB" id="A0AAW2NIP5"/>
<dbReference type="EMBL" id="JACGWM010000011">
    <property type="protein sequence ID" value="KAL0342699.1"/>
    <property type="molecule type" value="Genomic_DNA"/>
</dbReference>
<name>A0AAW2NIP5_9LAMI</name>
<reference evidence="1" key="2">
    <citation type="journal article" date="2024" name="Plant">
        <title>Genomic evolution and insights into agronomic trait innovations of Sesamum species.</title>
        <authorList>
            <person name="Miao H."/>
            <person name="Wang L."/>
            <person name="Qu L."/>
            <person name="Liu H."/>
            <person name="Sun Y."/>
            <person name="Le M."/>
            <person name="Wang Q."/>
            <person name="Wei S."/>
            <person name="Zheng Y."/>
            <person name="Lin W."/>
            <person name="Duan Y."/>
            <person name="Cao H."/>
            <person name="Xiong S."/>
            <person name="Wang X."/>
            <person name="Wei L."/>
            <person name="Li C."/>
            <person name="Ma Q."/>
            <person name="Ju M."/>
            <person name="Zhao R."/>
            <person name="Li G."/>
            <person name="Mu C."/>
            <person name="Tian Q."/>
            <person name="Mei H."/>
            <person name="Zhang T."/>
            <person name="Gao T."/>
            <person name="Zhang H."/>
        </authorList>
    </citation>
    <scope>NUCLEOTIDE SEQUENCE</scope>
    <source>
        <strain evidence="1">KEN8</strain>
    </source>
</reference>